<accession>M4QRF6</accession>
<dbReference type="RefSeq" id="YP_007674898.1">
    <property type="nucleotide sequence ID" value="NC_020853.1"/>
</dbReference>
<protein>
    <submittedName>
        <fullName evidence="1">Uncharacterized protein</fullName>
    </submittedName>
</protein>
<reference evidence="1 2" key="1">
    <citation type="submission" date="2010-10" db="EMBL/GenBank/DDBJ databases">
        <title>The Genome Sequence of Loktanella phage pCB2051-A.</title>
        <authorList>
            <consortium name="The Broad Institute Genome Sequencing Platform"/>
            <person name="Henn M.R."/>
            <person name="Buchan A."/>
            <person name="Levin J."/>
            <person name="Malboeuf C."/>
            <person name="Casali M."/>
            <person name="Russ C."/>
            <person name="Lennon N."/>
            <person name="Chapman S.B."/>
            <person name="Erlich R."/>
            <person name="Young S.K."/>
            <person name="Yandava C."/>
            <person name="Zeng Q."/>
            <person name="Alvarado L."/>
            <person name="Anderson S."/>
            <person name="Berlin A."/>
            <person name="Chen Z."/>
            <person name="Freedman E."/>
            <person name="Gellesch M."/>
            <person name="Goldberg J."/>
            <person name="Green L."/>
            <person name="Griggs A."/>
            <person name="Gujja S."/>
            <person name="Heilman E.R."/>
            <person name="Heiman D."/>
            <person name="Hollinger A."/>
            <person name="Howarth C."/>
            <person name="Larson L."/>
            <person name="Mehta T."/>
            <person name="Pearson M."/>
            <person name="Roberts A."/>
            <person name="Ryan E."/>
            <person name="Saif S."/>
            <person name="Shea T."/>
            <person name="Shenoy N."/>
            <person name="Sisk P."/>
            <person name="Stolte C."/>
            <person name="Sykes S."/>
            <person name="White J."/>
            <person name="Haas B."/>
            <person name="Nusbaum C."/>
            <person name="Birren B."/>
        </authorList>
    </citation>
    <scope>NUCLEOTIDE SEQUENCE [LARGE SCALE GENOMIC DNA]</scope>
    <source>
        <strain evidence="2">pCB2051-A</strain>
    </source>
</reference>
<gene>
    <name evidence="1" type="ORF">LOKG_00001</name>
</gene>
<dbReference type="EMBL" id="HQ632859">
    <property type="protein sequence ID" value="AGH31438.1"/>
    <property type="molecule type" value="Genomic_DNA"/>
</dbReference>
<dbReference type="OrthoDB" id="17384at10239"/>
<sequence length="81" mass="8850">MTEIRKGMCEGCPWDYGNPATEMAYNLGCLPSIAEATQKSKAADKSWACHSDCEKICCGFAGQEKDVSQDLYLEDGVHSKP</sequence>
<proteinExistence type="predicted"/>
<keyword evidence="2" id="KW-1185">Reference proteome</keyword>
<dbReference type="Proteomes" id="UP000201389">
    <property type="component" value="Segment"/>
</dbReference>
<evidence type="ECO:0000313" key="1">
    <source>
        <dbReference type="EMBL" id="AGH31438.1"/>
    </source>
</evidence>
<dbReference type="KEGG" id="vg:15011547"/>
<dbReference type="GeneID" id="15011547"/>
<evidence type="ECO:0000313" key="2">
    <source>
        <dbReference type="Proteomes" id="UP000201389"/>
    </source>
</evidence>
<name>M4QRF6_9CAUD</name>
<organism evidence="1 2">
    <name type="scientific">Loktanella phage pCB2051-A</name>
    <dbReference type="NCBI Taxonomy" id="754044"/>
    <lineage>
        <taxon>Viruses</taxon>
        <taxon>Duplodnaviria</taxon>
        <taxon>Heunggongvirae</taxon>
        <taxon>Uroviricota</taxon>
        <taxon>Caudoviricetes</taxon>
        <taxon>Casjensviridae</taxon>
        <taxon>Broinstvirus</taxon>
        <taxon>Broinstvirus pCB2051A</taxon>
    </lineage>
</organism>